<comment type="caution">
    <text evidence="1">The sequence shown here is derived from an EMBL/GenBank/DDBJ whole genome shotgun (WGS) entry which is preliminary data.</text>
</comment>
<proteinExistence type="predicted"/>
<dbReference type="EMBL" id="JAUSUL010000002">
    <property type="protein sequence ID" value="MDQ0316398.1"/>
    <property type="molecule type" value="Genomic_DNA"/>
</dbReference>
<reference evidence="1" key="1">
    <citation type="submission" date="2023-07" db="EMBL/GenBank/DDBJ databases">
        <title>Genomic Encyclopedia of Type Strains, Phase IV (KMG-IV): sequencing the most valuable type-strain genomes for metagenomic binning, comparative biology and taxonomic classification.</title>
        <authorList>
            <person name="Goeker M."/>
        </authorList>
    </citation>
    <scope>NUCLEOTIDE SEQUENCE</scope>
    <source>
        <strain evidence="1">DSM 21202</strain>
    </source>
</reference>
<accession>A0AAE3VR16</accession>
<evidence type="ECO:0000313" key="1">
    <source>
        <dbReference type="EMBL" id="MDQ0316398.1"/>
    </source>
</evidence>
<dbReference type="RefSeq" id="WP_306886218.1">
    <property type="nucleotide sequence ID" value="NZ_JAUSUL010000002.1"/>
</dbReference>
<gene>
    <name evidence="1" type="ORF">J2S73_002855</name>
</gene>
<name>A0AAE3VR16_9HYPH</name>
<keyword evidence="2" id="KW-1185">Reference proteome</keyword>
<organism evidence="1 2">
    <name type="scientific">Amorphus orientalis</name>
    <dbReference type="NCBI Taxonomy" id="649198"/>
    <lineage>
        <taxon>Bacteria</taxon>
        <taxon>Pseudomonadati</taxon>
        <taxon>Pseudomonadota</taxon>
        <taxon>Alphaproteobacteria</taxon>
        <taxon>Hyphomicrobiales</taxon>
        <taxon>Amorphaceae</taxon>
        <taxon>Amorphus</taxon>
    </lineage>
</organism>
<evidence type="ECO:0000313" key="2">
    <source>
        <dbReference type="Proteomes" id="UP001229244"/>
    </source>
</evidence>
<protein>
    <submittedName>
        <fullName evidence="1">Uncharacterized protein</fullName>
    </submittedName>
</protein>
<dbReference type="Proteomes" id="UP001229244">
    <property type="component" value="Unassembled WGS sequence"/>
</dbReference>
<dbReference type="AlphaFoldDB" id="A0AAE3VR16"/>
<sequence length="483" mass="53381">MFKNGVLTIDYDTWRDGIAPSALVGCGMVRNADIFSKPGVLRCGPKAVKESGEVIEEFMRFMCHDESNNRVFGADDSGLLYRRVSDGTWSQEENGAVNWSEASDCQGLGFWKQHLFQADDDHLHVYDIESFWYEDWAEFEEGRRNLIRLPHVMRVGQDDVLYITDGRYIMSVQEVAGQTFDPNDSNTYTVNATALDLPEGYVASTLAEIGTYLVIGTYYSEVRNRGNRAELFPWDRVSPSFNIPQRTKGNGIWQTIENGNVLYSLVDRRNGRVYASNLTTLELQREVRTIAAELDLHPDAVDALEGELLFGIGTPTSGTENCGVYGYKDGAMTLKNVLSAGDDGVEIGSVLNIGEGQYLASWTDGTDNGVDLISDIRCDGYTTVLETPLFTVGTPLEKASFMQANINLAKKLSAGQGVRLKFREQLDDPWSDIGTFDYATYGSVSKINDVAQTGDVATIQLRLELTAAADSTQTPELLSLSLS</sequence>